<dbReference type="NCBIfam" id="TIGR01186">
    <property type="entry name" value="proV"/>
    <property type="match status" value="1"/>
</dbReference>
<evidence type="ECO:0000256" key="3">
    <source>
        <dbReference type="ARBA" id="ARBA00022741"/>
    </source>
</evidence>
<dbReference type="GO" id="GO:0015418">
    <property type="term" value="F:ABC-type quaternary ammonium compound transporting activity"/>
    <property type="evidence" value="ECO:0007669"/>
    <property type="project" value="UniProtKB-EC"/>
</dbReference>
<keyword evidence="5" id="KW-0029">Amino-acid transport</keyword>
<dbReference type="NCBIfam" id="NF007480">
    <property type="entry name" value="PRK10070.1"/>
    <property type="match status" value="1"/>
</dbReference>
<dbReference type="GO" id="GO:0005886">
    <property type="term" value="C:plasma membrane"/>
    <property type="evidence" value="ECO:0007669"/>
    <property type="project" value="UniProtKB-SubCell"/>
</dbReference>
<organism evidence="10 11">
    <name type="scientific">Brenneria alni</name>
    <dbReference type="NCBI Taxonomy" id="71656"/>
    <lineage>
        <taxon>Bacteria</taxon>
        <taxon>Pseudomonadati</taxon>
        <taxon>Pseudomonadota</taxon>
        <taxon>Gammaproteobacteria</taxon>
        <taxon>Enterobacterales</taxon>
        <taxon>Pectobacteriaceae</taxon>
        <taxon>Brenneria</taxon>
    </lineage>
</organism>
<reference evidence="10 11" key="1">
    <citation type="submission" date="2016-09" db="EMBL/GenBank/DDBJ databases">
        <authorList>
            <person name="Doonan J."/>
            <person name="Pachebat J.A."/>
            <person name="Golyshin P.N."/>
            <person name="Denman S."/>
            <person name="Mcdonald J.E."/>
        </authorList>
    </citation>
    <scope>NUCLEOTIDE SEQUENCE [LARGE SCALE GENOMIC DNA]</scope>
    <source>
        <strain evidence="10 11">NCPPB 3934</strain>
    </source>
</reference>
<dbReference type="GO" id="GO:0006970">
    <property type="term" value="P:response to osmotic stress"/>
    <property type="evidence" value="ECO:0007669"/>
    <property type="project" value="UniProtKB-ARBA"/>
</dbReference>
<comment type="caution">
    <text evidence="10">The sequence shown here is derived from an EMBL/GenBank/DDBJ whole genome shotgun (WGS) entry which is preliminary data.</text>
</comment>
<keyword evidence="2 7" id="KW-0813">Transport</keyword>
<dbReference type="InterPro" id="IPR003593">
    <property type="entry name" value="AAA+_ATPase"/>
</dbReference>
<dbReference type="PROSITE" id="PS50893">
    <property type="entry name" value="ABC_TRANSPORTER_2"/>
    <property type="match status" value="1"/>
</dbReference>
<dbReference type="InterPro" id="IPR027417">
    <property type="entry name" value="P-loop_NTPase"/>
</dbReference>
<comment type="subcellular location">
    <subcellularLocation>
        <location evidence="7">Cell inner membrane</location>
        <topology evidence="7">Peripheral membrane protein</topology>
    </subcellularLocation>
</comment>
<comment type="similarity">
    <text evidence="1 7">Belongs to the ABC transporter superfamily.</text>
</comment>
<evidence type="ECO:0000313" key="11">
    <source>
        <dbReference type="Proteomes" id="UP000285648"/>
    </source>
</evidence>
<keyword evidence="7" id="KW-0997">Cell inner membrane</keyword>
<accession>A0A421DJY7</accession>
<evidence type="ECO:0000256" key="4">
    <source>
        <dbReference type="ARBA" id="ARBA00022840"/>
    </source>
</evidence>
<evidence type="ECO:0000256" key="2">
    <source>
        <dbReference type="ARBA" id="ARBA00022448"/>
    </source>
</evidence>
<dbReference type="InterPro" id="IPR046342">
    <property type="entry name" value="CBS_dom_sf"/>
</dbReference>
<feature type="domain" description="ABC transporter" evidence="8">
    <location>
        <begin position="29"/>
        <end position="265"/>
    </location>
</feature>
<dbReference type="Pfam" id="PF00571">
    <property type="entry name" value="CBS"/>
    <property type="match status" value="1"/>
</dbReference>
<dbReference type="Pfam" id="PF00005">
    <property type="entry name" value="ABC_tran"/>
    <property type="match status" value="1"/>
</dbReference>
<keyword evidence="6" id="KW-0129">CBS domain</keyword>
<comment type="catalytic activity">
    <reaction evidence="7">
        <text>a quaternary ammonium(out) + ATP + H2O = a quaternary ammonium(in) + ADP + phosphate + H(+)</text>
        <dbReference type="Rhea" id="RHEA:11036"/>
        <dbReference type="ChEBI" id="CHEBI:15377"/>
        <dbReference type="ChEBI" id="CHEBI:15378"/>
        <dbReference type="ChEBI" id="CHEBI:30616"/>
        <dbReference type="ChEBI" id="CHEBI:35267"/>
        <dbReference type="ChEBI" id="CHEBI:43474"/>
        <dbReference type="ChEBI" id="CHEBI:456216"/>
    </reaction>
</comment>
<dbReference type="InterPro" id="IPR005892">
    <property type="entry name" value="Gly-betaine_transp_ATP-bd"/>
</dbReference>
<keyword evidence="7" id="KW-0472">Membrane</keyword>
<protein>
    <recommendedName>
        <fullName evidence="7">Quaternary amine transport ATP-binding protein</fullName>
        <ecNumber evidence="7">7.6.2.9</ecNumber>
    </recommendedName>
</protein>
<dbReference type="InterPro" id="IPR003439">
    <property type="entry name" value="ABC_transporter-like_ATP-bd"/>
</dbReference>
<dbReference type="CDD" id="cd03294">
    <property type="entry name" value="ABC_Pro_Gly_Betaine"/>
    <property type="match status" value="1"/>
</dbReference>
<dbReference type="Gene3D" id="3.10.580.10">
    <property type="entry name" value="CBS-domain"/>
    <property type="match status" value="1"/>
</dbReference>
<dbReference type="RefSeq" id="WP_121576331.1">
    <property type="nucleotide sequence ID" value="NZ_MJLZ01000051.1"/>
</dbReference>
<dbReference type="AlphaFoldDB" id="A0A421DJY7"/>
<keyword evidence="11" id="KW-1185">Reference proteome</keyword>
<dbReference type="GO" id="GO:0031460">
    <property type="term" value="P:glycine betaine transport"/>
    <property type="evidence" value="ECO:0007669"/>
    <property type="project" value="InterPro"/>
</dbReference>
<dbReference type="PROSITE" id="PS51371">
    <property type="entry name" value="CBS"/>
    <property type="match status" value="1"/>
</dbReference>
<dbReference type="EC" id="7.6.2.9" evidence="7"/>
<evidence type="ECO:0000313" key="10">
    <source>
        <dbReference type="EMBL" id="RLM19339.1"/>
    </source>
</evidence>
<dbReference type="CDD" id="cd09831">
    <property type="entry name" value="CBS_pair_ABC_Gly_Pro_assoc"/>
    <property type="match status" value="1"/>
</dbReference>
<dbReference type="OrthoDB" id="9802264at2"/>
<dbReference type="SUPFAM" id="SSF52540">
    <property type="entry name" value="P-loop containing nucleoside triphosphate hydrolases"/>
    <property type="match status" value="1"/>
</dbReference>
<name>A0A421DJY7_9GAMM</name>
<dbReference type="SMART" id="SM00382">
    <property type="entry name" value="AAA"/>
    <property type="match status" value="1"/>
</dbReference>
<comment type="subunit">
    <text evidence="7">The complex is probably composed of two ATP-binding proteins, two transmembrane proteins and a solute-binding protein.</text>
</comment>
<feature type="domain" description="CBS" evidence="9">
    <location>
        <begin position="343"/>
        <end position="400"/>
    </location>
</feature>
<dbReference type="GO" id="GO:0006865">
    <property type="term" value="P:amino acid transport"/>
    <property type="evidence" value="ECO:0007669"/>
    <property type="project" value="UniProtKB-UniRule"/>
</dbReference>
<evidence type="ECO:0000256" key="5">
    <source>
        <dbReference type="ARBA" id="ARBA00022970"/>
    </source>
</evidence>
<dbReference type="InterPro" id="IPR017871">
    <property type="entry name" value="ABC_transporter-like_CS"/>
</dbReference>
<keyword evidence="4 7" id="KW-0067">ATP-binding</keyword>
<dbReference type="PANTHER" id="PTHR43869">
    <property type="entry name" value="GLYCINE BETAINE/PROLINE BETAINE TRANSPORT SYSTEM ATP-BINDING PROTEIN PROV"/>
    <property type="match status" value="1"/>
</dbReference>
<dbReference type="Gene3D" id="3.40.50.300">
    <property type="entry name" value="P-loop containing nucleotide triphosphate hydrolases"/>
    <property type="match status" value="1"/>
</dbReference>
<evidence type="ECO:0000259" key="8">
    <source>
        <dbReference type="PROSITE" id="PS50893"/>
    </source>
</evidence>
<dbReference type="InterPro" id="IPR051921">
    <property type="entry name" value="ABC_osmolyte_uptake_ATP-bind"/>
</dbReference>
<sequence>MAIKLEVKNLYKIFGEHPNRAFKLIDKGLSKDQIFEKTGLTLGVKDASLAIEEGEIFVIMGLSGSGKSTMVRLLNRLIEPTRGQVLIDGEDIAQISDAALRDVRRKKISMVFQSFALMPHLNILNNTAFGMELAGISKAEREQKALDALQQVGLETYASSYPDELSGGMRQRVGLARALANNPDVLLMDEAFSALDPLIRTEMQDELIKLQSRNQRTIVFISHDLDEAMRIGDRIAIMHGGEVIQVGTPDEILNNPANDYVRTFFRGVDISHVFSAKDIARRRPVTLIRKTPGVGPRSALKLLQEEDRDYGYVLERGQKFIGVVSIDSLKQALKEQQPLENALLSDPAPVPADMSLNELISQVAQAPCAVPVIGENNEYIGIISKGMLLQALDKEGVTNE</sequence>
<dbReference type="EMBL" id="MJLZ01000051">
    <property type="protein sequence ID" value="RLM19339.1"/>
    <property type="molecule type" value="Genomic_DNA"/>
</dbReference>
<dbReference type="SUPFAM" id="SSF54631">
    <property type="entry name" value="CBS-domain pair"/>
    <property type="match status" value="1"/>
</dbReference>
<dbReference type="PANTHER" id="PTHR43869:SF1">
    <property type="entry name" value="GLYCINE BETAINE_PROLINE BETAINE TRANSPORT SYSTEM ATP-BINDING PROTEIN PROV"/>
    <property type="match status" value="1"/>
</dbReference>
<dbReference type="GO" id="GO:0016887">
    <property type="term" value="F:ATP hydrolysis activity"/>
    <property type="evidence" value="ECO:0007669"/>
    <property type="project" value="UniProtKB-UniRule"/>
</dbReference>
<evidence type="ECO:0000259" key="9">
    <source>
        <dbReference type="PROSITE" id="PS51371"/>
    </source>
</evidence>
<evidence type="ECO:0000256" key="6">
    <source>
        <dbReference type="PROSITE-ProRule" id="PRU00703"/>
    </source>
</evidence>
<dbReference type="FunFam" id="3.40.50.300:FF:000201">
    <property type="entry name" value="Glycine betaine/L-proline ABC transporter ATP-binding protein"/>
    <property type="match status" value="1"/>
</dbReference>
<dbReference type="InterPro" id="IPR000644">
    <property type="entry name" value="CBS_dom"/>
</dbReference>
<keyword evidence="3 7" id="KW-0547">Nucleotide-binding</keyword>
<dbReference type="GO" id="GO:0005524">
    <property type="term" value="F:ATP binding"/>
    <property type="evidence" value="ECO:0007669"/>
    <property type="project" value="UniProtKB-UniRule"/>
</dbReference>
<keyword evidence="7" id="KW-1003">Cell membrane</keyword>
<dbReference type="Proteomes" id="UP000285648">
    <property type="component" value="Unassembled WGS sequence"/>
</dbReference>
<evidence type="ECO:0000256" key="1">
    <source>
        <dbReference type="ARBA" id="ARBA00005417"/>
    </source>
</evidence>
<proteinExistence type="inferred from homology"/>
<gene>
    <name evidence="10" type="ORF">BIY29_16880</name>
</gene>
<dbReference type="PROSITE" id="PS00211">
    <property type="entry name" value="ABC_TRANSPORTER_1"/>
    <property type="match status" value="1"/>
</dbReference>
<evidence type="ECO:0000256" key="7">
    <source>
        <dbReference type="RuleBase" id="RU369116"/>
    </source>
</evidence>